<evidence type="ECO:0008006" key="7">
    <source>
        <dbReference type="Google" id="ProtNLM"/>
    </source>
</evidence>
<sequence length="1310" mass="141815">MTWKPKGGTFGGSTGDFDEFGDDPGDDFGGHAFGGDDFDEWDQTRPARSSLRRPAPADGLADAREEYPRRQDLVGRDVPEGLPPAGGAGRRSSGSSGVVQRSSRRLLGFMAKRDLDNTDDVADRRNDFLQAIDPRNGATAAESFNAAAGKPAARGRRKKADAPVTPGSIHLTAELTWQRYRQPAWSVSFRLNSPRHHRYVNDLTKFADGVRRGGVVSLAKGFEFDHSRRMFDDESLGLLDFIVDLEADQFAANGGYSYNSYGYRNASRTVDLSDRQLLQLLRVAPGGRVTLSTSAFDMLSAPVVDGNPDFGFEFARVDDDGWPAAIGGDDSRGPAGVPSNFHGYRLTTGLRPEALIRSTHDAAVLVRDGRHGDDYRFHFVTPDVADAMPTLVSLFGDADFDDHYYGSAYASPSYGSSAYGSPAYGSPVRGKPAAGSADRGRPSVDHSPTVQFVADVDLPMFSRTVLPQLAAPGLHADIPAGMTGLTPDRCEAEFYLDVDGDRNLVCRGVANYSGRRFDVFAQAIGLDGVDDSSAEPLPDDEFDRFSGHGNRDRHGLHGRGRSGAGAAAGIVDAETTGETIAETVAAPRRPAVRDARAEELVREAVAHYFDVPFPVARPGERALDVPAHVPGGAWTPSVAGSDDVRALDIVVGGVKALGSVGSVYMSAKFRRLTGVAHVSVHPTASINHGLLTFSAISDEIPASQIADVLDSYRRRKRFHRLNDGSFVDLANSNLDEFNEIAARYQVALSDLANGGATMPAFRALQLEEEDGLVADRSFTDYLGELRVVDPTTFAVPDGLDAGLRPYQLTGYRWLRTLLEKDFGGILADEMGLGKTVQTIALLASQYESAGAASRLPSLIVCPASLVYNWQREIRRFAPELAVDVCVGSKQQRRAVWQRLGNGTVAGDGHEEGSGAVSPAAAADPDRPLVVVTSYDMLRRDIDDYRAGDWNVMVLDEAQAIKNARTQVAKAVKSVRARHRFALTGTPIENRPDELWSIFDFLMPGFLFSQKDFHADYELPILNGDGDASAKLQRIIAPFVLRRVKKDVLTDLPDKIEDVIAVPLAGEQRKLYAAREKALKLELMKDQDVSRHRIEILAELTELRELCCDPRLVYSNAKDASAKLDAIVETVESCMESGQKVLIFSQFVRFLSLIGERLAARDVEYLEITGATDSRRRLELVDQFNGDGTPVFLISLKAGGTGLNLTGASVVIHADPWWNEAAQDQATDRAHRIGQTNTVTVYKIVAQDTIEERILAMQQQKSAVANAILGAADSEETGNDSSAGTAAPGSGASKLASLGTLTKDDLLDLLG</sequence>
<dbReference type="InterPro" id="IPR013663">
    <property type="entry name" value="Helicase_SWF/SNF/SWI_bac"/>
</dbReference>
<dbReference type="CDD" id="cd18012">
    <property type="entry name" value="DEXQc_arch_SWI2_SNF2"/>
    <property type="match status" value="1"/>
</dbReference>
<feature type="compositionally biased region" description="Low complexity" evidence="2">
    <location>
        <begin position="46"/>
        <end position="57"/>
    </location>
</feature>
<comment type="caution">
    <text evidence="5">The sequence shown here is derived from an EMBL/GenBank/DDBJ whole genome shotgun (WGS) entry which is preliminary data.</text>
</comment>
<dbReference type="Pfam" id="PF00176">
    <property type="entry name" value="SNF2-rel_dom"/>
    <property type="match status" value="1"/>
</dbReference>
<feature type="region of interest" description="Disordered" evidence="2">
    <location>
        <begin position="140"/>
        <end position="164"/>
    </location>
</feature>
<evidence type="ECO:0000313" key="5">
    <source>
        <dbReference type="EMBL" id="NEG70420.1"/>
    </source>
</evidence>
<dbReference type="SMART" id="SM00487">
    <property type="entry name" value="DEXDc"/>
    <property type="match status" value="1"/>
</dbReference>
<dbReference type="PROSITE" id="PS51192">
    <property type="entry name" value="HELICASE_ATP_BIND_1"/>
    <property type="match status" value="1"/>
</dbReference>
<dbReference type="Gene3D" id="3.40.50.300">
    <property type="entry name" value="P-loop containing nucleotide triphosphate hydrolases"/>
    <property type="match status" value="1"/>
</dbReference>
<evidence type="ECO:0000259" key="3">
    <source>
        <dbReference type="PROSITE" id="PS51192"/>
    </source>
</evidence>
<dbReference type="GO" id="GO:0016787">
    <property type="term" value="F:hydrolase activity"/>
    <property type="evidence" value="ECO:0007669"/>
    <property type="project" value="UniProtKB-KW"/>
</dbReference>
<feature type="compositionally biased region" description="Basic and acidic residues" evidence="2">
    <location>
        <begin position="546"/>
        <end position="555"/>
    </location>
</feature>
<dbReference type="Pfam" id="PF08455">
    <property type="entry name" value="SNF2_assoc"/>
    <property type="match status" value="1"/>
</dbReference>
<dbReference type="EMBL" id="VYSG01000003">
    <property type="protein sequence ID" value="NEG70420.1"/>
    <property type="molecule type" value="Genomic_DNA"/>
</dbReference>
<dbReference type="RefSeq" id="WP_163228007.1">
    <property type="nucleotide sequence ID" value="NZ_VYSG01000003.1"/>
</dbReference>
<reference evidence="5 6" key="1">
    <citation type="submission" date="2019-09" db="EMBL/GenBank/DDBJ databases">
        <title>Phylogenetic characterization of a novel taxon of the genus Bifidobacterium: Bifidobacterium choloepi sp. nov.</title>
        <authorList>
            <person name="Modesto M."/>
            <person name="Satti M."/>
        </authorList>
    </citation>
    <scope>NUCLEOTIDE SEQUENCE [LARGE SCALE GENOMIC DNA]</scope>
    <source>
        <strain evidence="5 6">BRDM6</strain>
    </source>
</reference>
<organism evidence="5 6">
    <name type="scientific">Bifidobacterium choloepi</name>
    <dbReference type="NCBI Taxonomy" id="2614131"/>
    <lineage>
        <taxon>Bacteria</taxon>
        <taxon>Bacillati</taxon>
        <taxon>Actinomycetota</taxon>
        <taxon>Actinomycetes</taxon>
        <taxon>Bifidobacteriales</taxon>
        <taxon>Bifidobacteriaceae</taxon>
        <taxon>Bifidobacterium</taxon>
    </lineage>
</organism>
<dbReference type="PANTHER" id="PTHR10799">
    <property type="entry name" value="SNF2/RAD54 HELICASE FAMILY"/>
    <property type="match status" value="1"/>
</dbReference>
<dbReference type="SMART" id="SM00490">
    <property type="entry name" value="HELICc"/>
    <property type="match status" value="1"/>
</dbReference>
<feature type="region of interest" description="Disordered" evidence="2">
    <location>
        <begin position="427"/>
        <end position="446"/>
    </location>
</feature>
<feature type="compositionally biased region" description="Low complexity" evidence="2">
    <location>
        <begin position="90"/>
        <end position="101"/>
    </location>
</feature>
<feature type="compositionally biased region" description="Acidic residues" evidence="2">
    <location>
        <begin position="16"/>
        <end position="26"/>
    </location>
</feature>
<feature type="region of interest" description="Disordered" evidence="2">
    <location>
        <begin position="546"/>
        <end position="566"/>
    </location>
</feature>
<evidence type="ECO:0000259" key="4">
    <source>
        <dbReference type="PROSITE" id="PS51194"/>
    </source>
</evidence>
<evidence type="ECO:0000256" key="2">
    <source>
        <dbReference type="SAM" id="MobiDB-lite"/>
    </source>
</evidence>
<dbReference type="GO" id="GO:0005524">
    <property type="term" value="F:ATP binding"/>
    <property type="evidence" value="ECO:0007669"/>
    <property type="project" value="InterPro"/>
</dbReference>
<dbReference type="InterPro" id="IPR027417">
    <property type="entry name" value="P-loop_NTPase"/>
</dbReference>
<feature type="compositionally biased region" description="Basic and acidic residues" evidence="2">
    <location>
        <begin position="61"/>
        <end position="79"/>
    </location>
</feature>
<dbReference type="PROSITE" id="PS51194">
    <property type="entry name" value="HELICASE_CTER"/>
    <property type="match status" value="1"/>
</dbReference>
<dbReference type="Proteomes" id="UP000469292">
    <property type="component" value="Unassembled WGS sequence"/>
</dbReference>
<protein>
    <recommendedName>
        <fullName evidence="7">ATP-dependent helicase</fullName>
    </recommendedName>
</protein>
<dbReference type="InterPro" id="IPR001650">
    <property type="entry name" value="Helicase_C-like"/>
</dbReference>
<evidence type="ECO:0000256" key="1">
    <source>
        <dbReference type="ARBA" id="ARBA00022801"/>
    </source>
</evidence>
<feature type="region of interest" description="Disordered" evidence="2">
    <location>
        <begin position="1"/>
        <end position="101"/>
    </location>
</feature>
<name>A0A6I5ND00_9BIFI</name>
<dbReference type="InterPro" id="IPR000330">
    <property type="entry name" value="SNF2_N"/>
</dbReference>
<gene>
    <name evidence="5" type="ORF">F6S87_07395</name>
</gene>
<feature type="domain" description="Helicase ATP-binding" evidence="3">
    <location>
        <begin position="815"/>
        <end position="1004"/>
    </location>
</feature>
<dbReference type="SUPFAM" id="SSF52540">
    <property type="entry name" value="P-loop containing nucleoside triphosphate hydrolases"/>
    <property type="match status" value="2"/>
</dbReference>
<dbReference type="Gene3D" id="3.40.50.10810">
    <property type="entry name" value="Tandem AAA-ATPase domain"/>
    <property type="match status" value="1"/>
</dbReference>
<accession>A0A6I5ND00</accession>
<keyword evidence="6" id="KW-1185">Reference proteome</keyword>
<feature type="region of interest" description="Disordered" evidence="2">
    <location>
        <begin position="1273"/>
        <end position="1295"/>
    </location>
</feature>
<dbReference type="InterPro" id="IPR049730">
    <property type="entry name" value="SNF2/RAD54-like_C"/>
</dbReference>
<feature type="compositionally biased region" description="Low complexity" evidence="2">
    <location>
        <begin position="1280"/>
        <end position="1295"/>
    </location>
</feature>
<keyword evidence="1" id="KW-0378">Hydrolase</keyword>
<feature type="domain" description="Helicase C-terminal" evidence="4">
    <location>
        <begin position="1122"/>
        <end position="1274"/>
    </location>
</feature>
<dbReference type="Pfam" id="PF00271">
    <property type="entry name" value="Helicase_C"/>
    <property type="match status" value="1"/>
</dbReference>
<evidence type="ECO:0000313" key="6">
    <source>
        <dbReference type="Proteomes" id="UP000469292"/>
    </source>
</evidence>
<dbReference type="InterPro" id="IPR038718">
    <property type="entry name" value="SNF2-like_sf"/>
</dbReference>
<proteinExistence type="predicted"/>
<dbReference type="CDD" id="cd18793">
    <property type="entry name" value="SF2_C_SNF"/>
    <property type="match status" value="1"/>
</dbReference>
<dbReference type="InterPro" id="IPR014001">
    <property type="entry name" value="Helicase_ATP-bd"/>
</dbReference>